<dbReference type="Proteomes" id="UP001431217">
    <property type="component" value="Unassembled WGS sequence"/>
</dbReference>
<dbReference type="EMBL" id="JAMBEP010000002">
    <property type="protein sequence ID" value="MCL1635318.1"/>
    <property type="molecule type" value="Genomic_DNA"/>
</dbReference>
<proteinExistence type="predicted"/>
<evidence type="ECO:0008006" key="4">
    <source>
        <dbReference type="Google" id="ProtNLM"/>
    </source>
</evidence>
<evidence type="ECO:0000313" key="2">
    <source>
        <dbReference type="EMBL" id="MCL1635318.1"/>
    </source>
</evidence>
<feature type="signal peptide" evidence="1">
    <location>
        <begin position="1"/>
        <end position="24"/>
    </location>
</feature>
<comment type="caution">
    <text evidence="2">The sequence shown here is derived from an EMBL/GenBank/DDBJ whole genome shotgun (WGS) entry which is preliminary data.</text>
</comment>
<dbReference type="RefSeq" id="WP_249474756.1">
    <property type="nucleotide sequence ID" value="NZ_JAMBEP010000002.1"/>
</dbReference>
<keyword evidence="1" id="KW-0732">Signal</keyword>
<sequence length="289" mass="29974">MRSLLLRLPFALLLALGASAGAHAQSQSADPADTAILPIWNNASGKVEAALYLEPTGDTATGARWHFGKYSLDTMVGLGAGDSLALLCDRKTGISTAIGSLTENCFVGSLGNQYDSASKRANIGAVLNRGGARLGITSSAGRDTLPGWLTANGMNSTKLEQNDLTLFAEKSIGRNGVVSIGGTTAKARLVPAADLPAGLTDRWNTKSLTVGGGVGAFSANIIGRVVDVPGRAGKWEGLGLGVTWRTPWSGQLTVGAENVVTRGKNPFLPSDSTESDDGTVPYVRYEQDL</sequence>
<protein>
    <recommendedName>
        <fullName evidence="4">Secreted protein</fullName>
    </recommendedName>
</protein>
<name>A0ABT0MKZ3_9GAMM</name>
<accession>A0ABT0MKZ3</accession>
<reference evidence="2 3" key="1">
    <citation type="submission" date="2022-05" db="EMBL/GenBank/DDBJ databases">
        <title>Luteimonas sp. SX5, whole genome shotgun sequencing project.</title>
        <authorList>
            <person name="Zhao G."/>
            <person name="Shen L."/>
        </authorList>
    </citation>
    <scope>NUCLEOTIDE SEQUENCE [LARGE SCALE GENOMIC DNA]</scope>
    <source>
        <strain evidence="2 3">SX5</strain>
    </source>
</reference>
<keyword evidence="3" id="KW-1185">Reference proteome</keyword>
<evidence type="ECO:0000313" key="3">
    <source>
        <dbReference type="Proteomes" id="UP001431217"/>
    </source>
</evidence>
<gene>
    <name evidence="2" type="ORF">M2650_11855</name>
</gene>
<evidence type="ECO:0000256" key="1">
    <source>
        <dbReference type="SAM" id="SignalP"/>
    </source>
</evidence>
<organism evidence="2 3">
    <name type="scientific">Luteimonas galliterrae</name>
    <dbReference type="NCBI Taxonomy" id="2940486"/>
    <lineage>
        <taxon>Bacteria</taxon>
        <taxon>Pseudomonadati</taxon>
        <taxon>Pseudomonadota</taxon>
        <taxon>Gammaproteobacteria</taxon>
        <taxon>Lysobacterales</taxon>
        <taxon>Lysobacteraceae</taxon>
        <taxon>Luteimonas</taxon>
    </lineage>
</organism>
<feature type="chain" id="PRO_5047253882" description="Secreted protein" evidence="1">
    <location>
        <begin position="25"/>
        <end position="289"/>
    </location>
</feature>